<dbReference type="InterPro" id="IPR051807">
    <property type="entry name" value="Sec-metab_biosynth-assoc"/>
</dbReference>
<dbReference type="PATRIC" id="fig|1219045.3.peg.3254"/>
<keyword evidence="4" id="KW-1185">Reference proteome</keyword>
<dbReference type="PANTHER" id="PTHR33606:SF3">
    <property type="entry name" value="PROTEIN YCII"/>
    <property type="match status" value="1"/>
</dbReference>
<dbReference type="SUPFAM" id="SSF54909">
    <property type="entry name" value="Dimeric alpha+beta barrel"/>
    <property type="match status" value="1"/>
</dbReference>
<gene>
    <name evidence="3" type="ORF">BV98_003205</name>
</gene>
<dbReference type="eggNOG" id="COG2350">
    <property type="taxonomic scope" value="Bacteria"/>
</dbReference>
<evidence type="ECO:0000313" key="4">
    <source>
        <dbReference type="Proteomes" id="UP000024284"/>
    </source>
</evidence>
<dbReference type="PANTHER" id="PTHR33606">
    <property type="entry name" value="PROTEIN YCII"/>
    <property type="match status" value="1"/>
</dbReference>
<comment type="caution">
    <text evidence="3">The sequence shown here is derived from an EMBL/GenBank/DDBJ whole genome shotgun (WGS) entry which is preliminary data.</text>
</comment>
<comment type="similarity">
    <text evidence="1">Belongs to the YciI family.</text>
</comment>
<name>A0A086P6J7_SPHHM</name>
<protein>
    <submittedName>
        <fullName evidence="3">YCII-related protein</fullName>
    </submittedName>
</protein>
<sequence length="100" mass="11407">MYFVLQAMDRPDAGDIRAQTRERHVAYMSGGELPVRVILSGPLMDEAEEKEVGSLIVVEATNRHDVEEFSRNDPYRKAGLVGAILILPWRWTRGNPDRRN</sequence>
<dbReference type="Gene3D" id="3.30.70.1060">
    <property type="entry name" value="Dimeric alpha+beta barrel"/>
    <property type="match status" value="1"/>
</dbReference>
<dbReference type="Pfam" id="PF03795">
    <property type="entry name" value="YCII"/>
    <property type="match status" value="1"/>
</dbReference>
<evidence type="ECO:0000256" key="1">
    <source>
        <dbReference type="ARBA" id="ARBA00007689"/>
    </source>
</evidence>
<evidence type="ECO:0000313" key="3">
    <source>
        <dbReference type="EMBL" id="KFG89015.1"/>
    </source>
</evidence>
<organism evidence="3 4">
    <name type="scientific">Sphingobium herbicidovorans (strain ATCC 700291 / DSM 11019 / CCUG 56400 / KCTC 2939 / LMG 18315 / NBRC 16415 / MH)</name>
    <name type="common">Sphingomonas herbicidovorans</name>
    <dbReference type="NCBI Taxonomy" id="1219045"/>
    <lineage>
        <taxon>Bacteria</taxon>
        <taxon>Pseudomonadati</taxon>
        <taxon>Pseudomonadota</taxon>
        <taxon>Alphaproteobacteria</taxon>
        <taxon>Sphingomonadales</taxon>
        <taxon>Sphingomonadaceae</taxon>
        <taxon>Sphingobium</taxon>
    </lineage>
</organism>
<dbReference type="Proteomes" id="UP000024284">
    <property type="component" value="Unassembled WGS sequence"/>
</dbReference>
<reference evidence="3" key="1">
    <citation type="submission" date="2014-08" db="EMBL/GenBank/DDBJ databases">
        <title>Draft genome sequences of Sphingobium herbicidovorans.</title>
        <authorList>
            <person name="Gan H.M."/>
            <person name="Gan H.Y."/>
            <person name="Savka M.A."/>
        </authorList>
    </citation>
    <scope>NUCLEOTIDE SEQUENCE [LARGE SCALE GENOMIC DNA]</scope>
    <source>
        <strain evidence="3">NBRC 16415</strain>
    </source>
</reference>
<dbReference type="RefSeq" id="WP_037467959.1">
    <property type="nucleotide sequence ID" value="NZ_BCZD01000064.1"/>
</dbReference>
<dbReference type="OrthoDB" id="2293521at2"/>
<dbReference type="InterPro" id="IPR005545">
    <property type="entry name" value="YCII"/>
</dbReference>
<dbReference type="AlphaFoldDB" id="A0A086P6J7"/>
<evidence type="ECO:0000259" key="2">
    <source>
        <dbReference type="Pfam" id="PF03795"/>
    </source>
</evidence>
<dbReference type="EMBL" id="JFZA02000041">
    <property type="protein sequence ID" value="KFG89015.1"/>
    <property type="molecule type" value="Genomic_DNA"/>
</dbReference>
<dbReference type="STRING" id="76947.GCA_002080435_01511"/>
<dbReference type="InterPro" id="IPR011008">
    <property type="entry name" value="Dimeric_a/b-barrel"/>
</dbReference>
<feature type="domain" description="YCII-related" evidence="2">
    <location>
        <begin position="1"/>
        <end position="90"/>
    </location>
</feature>
<accession>A0A086P6J7</accession>
<proteinExistence type="inferred from homology"/>